<evidence type="ECO:0000256" key="2">
    <source>
        <dbReference type="SAM" id="Phobius"/>
    </source>
</evidence>
<protein>
    <recommendedName>
        <fullName evidence="5">Type II secretion system protein GspG C-terminal domain-containing protein</fullName>
    </recommendedName>
</protein>
<dbReference type="PRINTS" id="PR00813">
    <property type="entry name" value="BCTERIALGSPG"/>
</dbReference>
<dbReference type="InterPro" id="IPR012902">
    <property type="entry name" value="N_methyl_site"/>
</dbReference>
<organism evidence="3 4">
    <name type="scientific">candidate division WWE3 bacterium CG22_combo_CG10-13_8_21_14_all_39_12</name>
    <dbReference type="NCBI Taxonomy" id="1975094"/>
    <lineage>
        <taxon>Bacteria</taxon>
        <taxon>Katanobacteria</taxon>
    </lineage>
</organism>
<keyword evidence="2" id="KW-0812">Transmembrane</keyword>
<dbReference type="Pfam" id="PF07963">
    <property type="entry name" value="N_methyl"/>
    <property type="match status" value="1"/>
</dbReference>
<keyword evidence="2" id="KW-0472">Membrane</keyword>
<sequence length="200" mass="22312">MTKTSSLGFTLIELLVVVTIIGLLSGIGISSFASSIQRTRDTQRISNLKEIETALKRYFLDNGKFPPVTANAGSPGGWEVSFLGPFIESLDPYFENGTPVDPLNTVANPIDMFFTPRPDDGSFFYMYYNYPTSLRYGCDFDGPFSIIGLRALENGNPSSLPQAFCDNRTTPSFDTCPRGGILNECRYWAKEFDYSLMLRK</sequence>
<dbReference type="GO" id="GO:0015628">
    <property type="term" value="P:protein secretion by the type II secretion system"/>
    <property type="evidence" value="ECO:0007669"/>
    <property type="project" value="InterPro"/>
</dbReference>
<evidence type="ECO:0008006" key="5">
    <source>
        <dbReference type="Google" id="ProtNLM"/>
    </source>
</evidence>
<dbReference type="EMBL" id="PCSU01000001">
    <property type="protein sequence ID" value="PIP57012.1"/>
    <property type="molecule type" value="Genomic_DNA"/>
</dbReference>
<gene>
    <name evidence="3" type="ORF">COX05_00195</name>
</gene>
<dbReference type="PANTHER" id="PTHR30093">
    <property type="entry name" value="GENERAL SECRETION PATHWAY PROTEIN G"/>
    <property type="match status" value="1"/>
</dbReference>
<reference evidence="3 4" key="1">
    <citation type="submission" date="2017-09" db="EMBL/GenBank/DDBJ databases">
        <title>Depth-based differentiation of microbial function through sediment-hosted aquifers and enrichment of novel symbionts in the deep terrestrial subsurface.</title>
        <authorList>
            <person name="Probst A.J."/>
            <person name="Ladd B."/>
            <person name="Jarett J.K."/>
            <person name="Geller-Mcgrath D.E."/>
            <person name="Sieber C.M."/>
            <person name="Emerson J.B."/>
            <person name="Anantharaman K."/>
            <person name="Thomas B.C."/>
            <person name="Malmstrom R."/>
            <person name="Stieglmeier M."/>
            <person name="Klingl A."/>
            <person name="Woyke T."/>
            <person name="Ryan C.M."/>
            <person name="Banfield J.F."/>
        </authorList>
    </citation>
    <scope>NUCLEOTIDE SEQUENCE [LARGE SCALE GENOMIC DNA]</scope>
    <source>
        <strain evidence="3">CG22_combo_CG10-13_8_21_14_all_39_12</strain>
    </source>
</reference>
<keyword evidence="2" id="KW-1133">Transmembrane helix</keyword>
<evidence type="ECO:0000313" key="4">
    <source>
        <dbReference type="Proteomes" id="UP000228495"/>
    </source>
</evidence>
<dbReference type="InterPro" id="IPR000983">
    <property type="entry name" value="Bac_GSPG_pilin"/>
</dbReference>
<evidence type="ECO:0000313" key="3">
    <source>
        <dbReference type="EMBL" id="PIP57012.1"/>
    </source>
</evidence>
<dbReference type="GO" id="GO:0015627">
    <property type="term" value="C:type II protein secretion system complex"/>
    <property type="evidence" value="ECO:0007669"/>
    <property type="project" value="InterPro"/>
</dbReference>
<evidence type="ECO:0000256" key="1">
    <source>
        <dbReference type="ARBA" id="ARBA00022481"/>
    </source>
</evidence>
<dbReference type="AlphaFoldDB" id="A0A2H0BH59"/>
<dbReference type="NCBIfam" id="TIGR02532">
    <property type="entry name" value="IV_pilin_GFxxxE"/>
    <property type="match status" value="1"/>
</dbReference>
<feature type="transmembrane region" description="Helical" evidence="2">
    <location>
        <begin position="12"/>
        <end position="34"/>
    </location>
</feature>
<name>A0A2H0BH59_UNCKA</name>
<comment type="caution">
    <text evidence="3">The sequence shown here is derived from an EMBL/GenBank/DDBJ whole genome shotgun (WGS) entry which is preliminary data.</text>
</comment>
<dbReference type="InterPro" id="IPR045584">
    <property type="entry name" value="Pilin-like"/>
</dbReference>
<keyword evidence="1" id="KW-0488">Methylation</keyword>
<dbReference type="Gene3D" id="3.30.700.10">
    <property type="entry name" value="Glycoprotein, Type 4 Pilin"/>
    <property type="match status" value="1"/>
</dbReference>
<accession>A0A2H0BH59</accession>
<dbReference type="Proteomes" id="UP000228495">
    <property type="component" value="Unassembled WGS sequence"/>
</dbReference>
<dbReference type="SUPFAM" id="SSF54523">
    <property type="entry name" value="Pili subunits"/>
    <property type="match status" value="1"/>
</dbReference>
<proteinExistence type="predicted"/>